<dbReference type="PANTHER" id="PTHR34982:SF1">
    <property type="entry name" value="FLAGELLAR ASSEMBLY PROTEIN FLIH"/>
    <property type="match status" value="1"/>
</dbReference>
<evidence type="ECO:0000256" key="6">
    <source>
        <dbReference type="ARBA" id="ARBA00023225"/>
    </source>
</evidence>
<comment type="function">
    <text evidence="1">Needed for flagellar regrowth and assembly.</text>
</comment>
<accession>A0A0V8HK30</accession>
<protein>
    <recommendedName>
        <fullName evidence="7">Flagellar assembly protein FliH</fullName>
    </recommendedName>
</protein>
<dbReference type="RefSeq" id="WP_058298411.1">
    <property type="nucleotide sequence ID" value="NZ_FMAU01000002.1"/>
</dbReference>
<dbReference type="Pfam" id="PF02108">
    <property type="entry name" value="FliH"/>
    <property type="match status" value="1"/>
</dbReference>
<evidence type="ECO:0000256" key="2">
    <source>
        <dbReference type="ARBA" id="ARBA00006602"/>
    </source>
</evidence>
<keyword evidence="6" id="KW-1006">Bacterial flagellum protein export</keyword>
<evidence type="ECO:0000256" key="3">
    <source>
        <dbReference type="ARBA" id="ARBA00022448"/>
    </source>
</evidence>
<comment type="similarity">
    <text evidence="2">Belongs to the FliH family.</text>
</comment>
<evidence type="ECO:0000313" key="10">
    <source>
        <dbReference type="EMBL" id="SCC05682.1"/>
    </source>
</evidence>
<proteinExistence type="inferred from homology"/>
<evidence type="ECO:0000256" key="8">
    <source>
        <dbReference type="SAM" id="Coils"/>
    </source>
</evidence>
<gene>
    <name evidence="10" type="ORF">GA0061094_2154</name>
</gene>
<organism evidence="10 11">
    <name type="scientific">[Bacillus] enclensis</name>
    <dbReference type="NCBI Taxonomy" id="1402860"/>
    <lineage>
        <taxon>Bacteria</taxon>
        <taxon>Bacillati</taxon>
        <taxon>Bacillota</taxon>
        <taxon>Bacilli</taxon>
        <taxon>Bacillales</taxon>
        <taxon>Bacillaceae</taxon>
        <taxon>Rossellomorea</taxon>
    </lineage>
</organism>
<dbReference type="Proteomes" id="UP000181997">
    <property type="component" value="Unassembled WGS sequence"/>
</dbReference>
<dbReference type="NCBIfam" id="TIGR03825">
    <property type="entry name" value="FliH_bacil"/>
    <property type="match status" value="1"/>
</dbReference>
<evidence type="ECO:0000256" key="1">
    <source>
        <dbReference type="ARBA" id="ARBA00003041"/>
    </source>
</evidence>
<keyword evidence="3" id="KW-0813">Transport</keyword>
<dbReference type="AlphaFoldDB" id="A0A0V8HK30"/>
<feature type="domain" description="Flagellar assembly protein FliH/Type III secretion system HrpE" evidence="9">
    <location>
        <begin position="127"/>
        <end position="245"/>
    </location>
</feature>
<evidence type="ECO:0000259" key="9">
    <source>
        <dbReference type="Pfam" id="PF02108"/>
    </source>
</evidence>
<evidence type="ECO:0000256" key="5">
    <source>
        <dbReference type="ARBA" id="ARBA00022927"/>
    </source>
</evidence>
<dbReference type="PANTHER" id="PTHR34982">
    <property type="entry name" value="YOP PROTEINS TRANSLOCATION PROTEIN L"/>
    <property type="match status" value="1"/>
</dbReference>
<dbReference type="InterPro" id="IPR051472">
    <property type="entry name" value="T3SS_Stator/FliH"/>
</dbReference>
<evidence type="ECO:0000256" key="4">
    <source>
        <dbReference type="ARBA" id="ARBA00022795"/>
    </source>
</evidence>
<keyword evidence="10" id="KW-0966">Cell projection</keyword>
<keyword evidence="4" id="KW-1005">Bacterial flagellum biogenesis</keyword>
<dbReference type="EMBL" id="FMAU01000002">
    <property type="protein sequence ID" value="SCC05682.1"/>
    <property type="molecule type" value="Genomic_DNA"/>
</dbReference>
<keyword evidence="10" id="KW-0969">Cilium</keyword>
<reference evidence="11" key="1">
    <citation type="submission" date="2016-08" db="EMBL/GenBank/DDBJ databases">
        <authorList>
            <person name="Varghese N."/>
            <person name="Submissions Spin"/>
        </authorList>
    </citation>
    <scope>NUCLEOTIDE SEQUENCE [LARGE SCALE GENOMIC DNA]</scope>
    <source>
        <strain evidence="11">SGD-1123</strain>
    </source>
</reference>
<evidence type="ECO:0000313" key="11">
    <source>
        <dbReference type="Proteomes" id="UP000181997"/>
    </source>
</evidence>
<dbReference type="InterPro" id="IPR018035">
    <property type="entry name" value="Flagellar_FliH/T3SS_HrpE"/>
</dbReference>
<keyword evidence="8" id="KW-0175">Coiled coil</keyword>
<name>A0A0V8HK30_9BACI</name>
<keyword evidence="11" id="KW-1185">Reference proteome</keyword>
<dbReference type="GO" id="GO:0015031">
    <property type="term" value="P:protein transport"/>
    <property type="evidence" value="ECO:0007669"/>
    <property type="project" value="UniProtKB-KW"/>
</dbReference>
<feature type="coiled-coil region" evidence="8">
    <location>
        <begin position="38"/>
        <end position="83"/>
    </location>
</feature>
<sequence>MSRIIKSSAAQTRGDNNKIIALKNIRSSMTELSEEDLSNQQQLRYTEIEDLITEAKREAEKILSGAFEERDRIKNQIQQEKDNWLTERELQFQEAYDAGFLKGEEEGMKKGYQEYTRRLDEADRITELNKQEYYSYLENAQEVIVSLAIASAEKIIGKKIEDNPDTFTSIVKRSLKEVRELPEVQIHCHPSKYKNLAENKKEIETVFPANVQCFIYANDDLEDEQCYIETNQGRIIVSIDSQLSELKLKLFAMLQGDGT</sequence>
<keyword evidence="5" id="KW-0653">Protein transport</keyword>
<dbReference type="GO" id="GO:0005829">
    <property type="term" value="C:cytosol"/>
    <property type="evidence" value="ECO:0007669"/>
    <property type="project" value="TreeGrafter"/>
</dbReference>
<keyword evidence="10" id="KW-0282">Flagellum</keyword>
<evidence type="ECO:0000256" key="7">
    <source>
        <dbReference type="NCBIfam" id="TIGR03825"/>
    </source>
</evidence>
<dbReference type="GO" id="GO:0044781">
    <property type="term" value="P:bacterial-type flagellum organization"/>
    <property type="evidence" value="ECO:0007669"/>
    <property type="project" value="UniProtKB-KW"/>
</dbReference>
<dbReference type="InterPro" id="IPR022524">
    <property type="entry name" value="FliH_Bacilli"/>
</dbReference>